<keyword evidence="5" id="KW-1185">Reference proteome</keyword>
<comment type="similarity">
    <text evidence="1">Belongs to the short-chain dehydrogenases/reductases (SDR) family.</text>
</comment>
<protein>
    <recommendedName>
        <fullName evidence="6">NAD(P)-binding protein</fullName>
    </recommendedName>
</protein>
<dbReference type="PANTHER" id="PTHR24320:SF236">
    <property type="entry name" value="SHORT-CHAIN DEHYDROGENASE-RELATED"/>
    <property type="match status" value="1"/>
</dbReference>
<dbReference type="Gene3D" id="3.40.50.720">
    <property type="entry name" value="NAD(P)-binding Rossmann-like Domain"/>
    <property type="match status" value="1"/>
</dbReference>
<proteinExistence type="inferred from homology"/>
<dbReference type="PRINTS" id="PR00081">
    <property type="entry name" value="GDHRDH"/>
</dbReference>
<keyword evidence="3" id="KW-0560">Oxidoreductase</keyword>
<sequence>MASTLSSFWDQTFFIPSPAFTAKNLPDQTGKIILITGGYAGIGLSLAQILYSKNATLYLAGRSASKATIAIDELRRTSPTSTGRLEFLPLDLADLTTIKPAAQQFLAQETRLDVLVNNAGVMNPPAGSVSAQGHELQIAVNVYAPWLFTQFLLPILKSTVQIPGVATGSVRVIWAASFAIDAVAPKGGVLFDEETGLARGDLGREKAYGQSKAGNVMLGVEGARRWGKDGILSLSFNPGNLQTELLRHTSVIQKALTKVLMHPVEMGALTELYAGWSPDIAFELNGSYIVPWGRIGRYNKDLEEGIANGNAEKLWKACGKVAEDFL</sequence>
<dbReference type="GO" id="GO:0016491">
    <property type="term" value="F:oxidoreductase activity"/>
    <property type="evidence" value="ECO:0007669"/>
    <property type="project" value="UniProtKB-KW"/>
</dbReference>
<dbReference type="EMBL" id="JAGMWT010000017">
    <property type="protein sequence ID" value="KAH7114233.1"/>
    <property type="molecule type" value="Genomic_DNA"/>
</dbReference>
<evidence type="ECO:0008006" key="6">
    <source>
        <dbReference type="Google" id="ProtNLM"/>
    </source>
</evidence>
<comment type="caution">
    <text evidence="4">The sequence shown here is derived from an EMBL/GenBank/DDBJ whole genome shotgun (WGS) entry which is preliminary data.</text>
</comment>
<dbReference type="InterPro" id="IPR036291">
    <property type="entry name" value="NAD(P)-bd_dom_sf"/>
</dbReference>
<dbReference type="Pfam" id="PF00106">
    <property type="entry name" value="adh_short"/>
    <property type="match status" value="1"/>
</dbReference>
<dbReference type="AlphaFoldDB" id="A0A9P9D7Y0"/>
<dbReference type="InterPro" id="IPR002347">
    <property type="entry name" value="SDR_fam"/>
</dbReference>
<reference evidence="4" key="1">
    <citation type="journal article" date="2021" name="Nat. Commun.">
        <title>Genetic determinants of endophytism in the Arabidopsis root mycobiome.</title>
        <authorList>
            <person name="Mesny F."/>
            <person name="Miyauchi S."/>
            <person name="Thiergart T."/>
            <person name="Pickel B."/>
            <person name="Atanasova L."/>
            <person name="Karlsson M."/>
            <person name="Huettel B."/>
            <person name="Barry K.W."/>
            <person name="Haridas S."/>
            <person name="Chen C."/>
            <person name="Bauer D."/>
            <person name="Andreopoulos W."/>
            <person name="Pangilinan J."/>
            <person name="LaButti K."/>
            <person name="Riley R."/>
            <person name="Lipzen A."/>
            <person name="Clum A."/>
            <person name="Drula E."/>
            <person name="Henrissat B."/>
            <person name="Kohler A."/>
            <person name="Grigoriev I.V."/>
            <person name="Martin F.M."/>
            <person name="Hacquard S."/>
        </authorList>
    </citation>
    <scope>NUCLEOTIDE SEQUENCE</scope>
    <source>
        <strain evidence="4">MPI-CAGE-CH-0243</strain>
    </source>
</reference>
<evidence type="ECO:0000313" key="4">
    <source>
        <dbReference type="EMBL" id="KAH7114233.1"/>
    </source>
</evidence>
<dbReference type="PANTHER" id="PTHR24320">
    <property type="entry name" value="RETINOL DEHYDROGENASE"/>
    <property type="match status" value="1"/>
</dbReference>
<evidence type="ECO:0000313" key="5">
    <source>
        <dbReference type="Proteomes" id="UP000700596"/>
    </source>
</evidence>
<name>A0A9P9D7Y0_9PLEO</name>
<evidence type="ECO:0000256" key="2">
    <source>
        <dbReference type="ARBA" id="ARBA00022857"/>
    </source>
</evidence>
<dbReference type="OrthoDB" id="191139at2759"/>
<evidence type="ECO:0000256" key="1">
    <source>
        <dbReference type="ARBA" id="ARBA00006484"/>
    </source>
</evidence>
<accession>A0A9P9D7Y0</accession>
<keyword evidence="2" id="KW-0521">NADP</keyword>
<dbReference type="Proteomes" id="UP000700596">
    <property type="component" value="Unassembled WGS sequence"/>
</dbReference>
<organism evidence="4 5">
    <name type="scientific">Dendryphion nanum</name>
    <dbReference type="NCBI Taxonomy" id="256645"/>
    <lineage>
        <taxon>Eukaryota</taxon>
        <taxon>Fungi</taxon>
        <taxon>Dikarya</taxon>
        <taxon>Ascomycota</taxon>
        <taxon>Pezizomycotina</taxon>
        <taxon>Dothideomycetes</taxon>
        <taxon>Pleosporomycetidae</taxon>
        <taxon>Pleosporales</taxon>
        <taxon>Torulaceae</taxon>
        <taxon>Dendryphion</taxon>
    </lineage>
</organism>
<dbReference type="SUPFAM" id="SSF51735">
    <property type="entry name" value="NAD(P)-binding Rossmann-fold domains"/>
    <property type="match status" value="1"/>
</dbReference>
<evidence type="ECO:0000256" key="3">
    <source>
        <dbReference type="ARBA" id="ARBA00023002"/>
    </source>
</evidence>
<gene>
    <name evidence="4" type="ORF">B0J11DRAFT_594735</name>
</gene>